<evidence type="ECO:0000256" key="2">
    <source>
        <dbReference type="ARBA" id="ARBA00022771"/>
    </source>
</evidence>
<dbReference type="InterPro" id="IPR001965">
    <property type="entry name" value="Znf_PHD"/>
</dbReference>
<feature type="domain" description="Zinc finger PHD-type" evidence="5">
    <location>
        <begin position="125"/>
        <end position="178"/>
    </location>
</feature>
<name>A0A0N4VAB4_ENTVE</name>
<reference evidence="8" key="1">
    <citation type="submission" date="2017-02" db="UniProtKB">
        <authorList>
            <consortium name="WormBaseParasite"/>
        </authorList>
    </citation>
    <scope>IDENTIFICATION</scope>
</reference>
<reference evidence="6 7" key="2">
    <citation type="submission" date="2018-10" db="EMBL/GenBank/DDBJ databases">
        <authorList>
            <consortium name="Pathogen Informatics"/>
        </authorList>
    </citation>
    <scope>NUCLEOTIDE SEQUENCE [LARGE SCALE GENOMIC DNA]</scope>
</reference>
<evidence type="ECO:0000313" key="8">
    <source>
        <dbReference type="WBParaSite" id="EVEC_0000740201-mRNA-1"/>
    </source>
</evidence>
<dbReference type="InterPro" id="IPR013083">
    <property type="entry name" value="Znf_RING/FYVE/PHD"/>
</dbReference>
<proteinExistence type="predicted"/>
<dbReference type="Gene3D" id="3.30.40.10">
    <property type="entry name" value="Zinc/RING finger domain, C3HC4 (zinc finger)"/>
    <property type="match status" value="1"/>
</dbReference>
<evidence type="ECO:0000256" key="1">
    <source>
        <dbReference type="ARBA" id="ARBA00022723"/>
    </source>
</evidence>
<sequence>MTEIFANTSFSSADHEDSDDDEVTNHFRKRNWEWARDECFVCHQKSARFIRNATPKSKLKVSGKGASGLRKCSYPQCPVLFHDRCYLNFSEGDFLPSMHVLDAFGEPCFDPIIQGKKWICPQHECNACHQELLRTRSQLGAVISCVECIFAWHRSCVPVGSHHVNRFQDKCVLCPRHSDLEKKSRFNMPYCVVCDKKLMENKIKCDSCIRSFCEECWAKDIKKKKLRRTHNSSEDRFVCGFCICVDHPRIGDYVLALSGRKLYPAKSLHADQIPSSLLRKSDLVEKLEEPGYVLIRWIEGLEVPNYAVVSYKHLVPMPKSFSCFIWKTLKKCGNIYSAVDELYKKQEVCFGLDRSLPVEVKRVKSVPYKKIEV</sequence>
<gene>
    <name evidence="6" type="ORF">EVEC_LOCUS6925</name>
</gene>
<dbReference type="AlphaFoldDB" id="A0A0N4VAB4"/>
<dbReference type="EMBL" id="UXUI01008700">
    <property type="protein sequence ID" value="VDD92174.1"/>
    <property type="molecule type" value="Genomic_DNA"/>
</dbReference>
<evidence type="ECO:0000313" key="6">
    <source>
        <dbReference type="EMBL" id="VDD92174.1"/>
    </source>
</evidence>
<feature type="domain" description="Zinc finger PHD-type" evidence="5">
    <location>
        <begin position="190"/>
        <end position="243"/>
    </location>
</feature>
<evidence type="ECO:0000256" key="4">
    <source>
        <dbReference type="SAM" id="MobiDB-lite"/>
    </source>
</evidence>
<keyword evidence="2" id="KW-0863">Zinc-finger</keyword>
<dbReference type="Proteomes" id="UP000274131">
    <property type="component" value="Unassembled WGS sequence"/>
</dbReference>
<dbReference type="SMART" id="SM00249">
    <property type="entry name" value="PHD"/>
    <property type="match status" value="3"/>
</dbReference>
<dbReference type="STRING" id="51028.A0A0N4VAB4"/>
<keyword evidence="1" id="KW-0479">Metal-binding</keyword>
<feature type="region of interest" description="Disordered" evidence="4">
    <location>
        <begin position="1"/>
        <end position="22"/>
    </location>
</feature>
<evidence type="ECO:0000256" key="3">
    <source>
        <dbReference type="ARBA" id="ARBA00022833"/>
    </source>
</evidence>
<dbReference type="WBParaSite" id="EVEC_0000740201-mRNA-1">
    <property type="protein sequence ID" value="EVEC_0000740201-mRNA-1"/>
    <property type="gene ID" value="EVEC_0000740201"/>
</dbReference>
<dbReference type="GO" id="GO:0008270">
    <property type="term" value="F:zinc ion binding"/>
    <property type="evidence" value="ECO:0007669"/>
    <property type="project" value="UniProtKB-KW"/>
</dbReference>
<organism evidence="8">
    <name type="scientific">Enterobius vermicularis</name>
    <name type="common">Human pinworm</name>
    <dbReference type="NCBI Taxonomy" id="51028"/>
    <lineage>
        <taxon>Eukaryota</taxon>
        <taxon>Metazoa</taxon>
        <taxon>Ecdysozoa</taxon>
        <taxon>Nematoda</taxon>
        <taxon>Chromadorea</taxon>
        <taxon>Rhabditida</taxon>
        <taxon>Spirurina</taxon>
        <taxon>Oxyuridomorpha</taxon>
        <taxon>Oxyuroidea</taxon>
        <taxon>Oxyuridae</taxon>
        <taxon>Enterobius</taxon>
    </lineage>
</organism>
<evidence type="ECO:0000313" key="7">
    <source>
        <dbReference type="Proteomes" id="UP000274131"/>
    </source>
</evidence>
<keyword evidence="7" id="KW-1185">Reference proteome</keyword>
<evidence type="ECO:0000259" key="5">
    <source>
        <dbReference type="SMART" id="SM00249"/>
    </source>
</evidence>
<feature type="domain" description="Zinc finger PHD-type" evidence="5">
    <location>
        <begin position="38"/>
        <end position="124"/>
    </location>
</feature>
<dbReference type="OrthoDB" id="422362at2759"/>
<accession>A0A0N4VAB4</accession>
<protein>
    <submittedName>
        <fullName evidence="8">PHD-type domain-containing protein</fullName>
    </submittedName>
</protein>
<keyword evidence="3" id="KW-0862">Zinc</keyword>